<protein>
    <submittedName>
        <fullName evidence="5">Aste57867_13410 protein</fullName>
    </submittedName>
</protein>
<organism evidence="5 6">
    <name type="scientific">Aphanomyces stellatus</name>
    <dbReference type="NCBI Taxonomy" id="120398"/>
    <lineage>
        <taxon>Eukaryota</taxon>
        <taxon>Sar</taxon>
        <taxon>Stramenopiles</taxon>
        <taxon>Oomycota</taxon>
        <taxon>Saprolegniomycetes</taxon>
        <taxon>Saprolegniales</taxon>
        <taxon>Verrucalvaceae</taxon>
        <taxon>Aphanomyces</taxon>
    </lineage>
</organism>
<dbReference type="Proteomes" id="UP000332933">
    <property type="component" value="Unassembled WGS sequence"/>
</dbReference>
<dbReference type="PROSITE" id="PS51186">
    <property type="entry name" value="GNAT"/>
    <property type="match status" value="1"/>
</dbReference>
<evidence type="ECO:0000256" key="1">
    <source>
        <dbReference type="ARBA" id="ARBA00008270"/>
    </source>
</evidence>
<dbReference type="InterPro" id="IPR003719">
    <property type="entry name" value="Phenazine_PhzF-like"/>
</dbReference>
<comment type="similarity">
    <text evidence="1">Belongs to the PhzF family.</text>
</comment>
<dbReference type="PANTHER" id="PTHR13774:SF17">
    <property type="entry name" value="PHENAZINE BIOSYNTHESIS-LIKE DOMAIN-CONTAINING PROTEIN"/>
    <property type="match status" value="1"/>
</dbReference>
<dbReference type="GO" id="GO:0016747">
    <property type="term" value="F:acyltransferase activity, transferring groups other than amino-acyl groups"/>
    <property type="evidence" value="ECO:0007669"/>
    <property type="project" value="InterPro"/>
</dbReference>
<dbReference type="Pfam" id="PF02567">
    <property type="entry name" value="PhzC-PhzF"/>
    <property type="match status" value="1"/>
</dbReference>
<dbReference type="GO" id="GO:0005737">
    <property type="term" value="C:cytoplasm"/>
    <property type="evidence" value="ECO:0007669"/>
    <property type="project" value="TreeGrafter"/>
</dbReference>
<dbReference type="Gene3D" id="3.40.630.30">
    <property type="match status" value="1"/>
</dbReference>
<dbReference type="Pfam" id="PF13673">
    <property type="entry name" value="Acetyltransf_10"/>
    <property type="match status" value="1"/>
</dbReference>
<evidence type="ECO:0000313" key="6">
    <source>
        <dbReference type="Proteomes" id="UP000332933"/>
    </source>
</evidence>
<keyword evidence="6" id="KW-1185">Reference proteome</keyword>
<dbReference type="InterPro" id="IPR016181">
    <property type="entry name" value="Acyl_CoA_acyltransferase"/>
</dbReference>
<dbReference type="NCBIfam" id="TIGR00654">
    <property type="entry name" value="PhzF_family"/>
    <property type="match status" value="1"/>
</dbReference>
<reference evidence="5 6" key="1">
    <citation type="submission" date="2019-03" db="EMBL/GenBank/DDBJ databases">
        <authorList>
            <person name="Gaulin E."/>
            <person name="Dumas B."/>
        </authorList>
    </citation>
    <scope>NUCLEOTIDE SEQUENCE [LARGE SCALE GENOMIC DNA]</scope>
    <source>
        <strain evidence="5">CBS 568.67</strain>
    </source>
</reference>
<dbReference type="GO" id="GO:0016853">
    <property type="term" value="F:isomerase activity"/>
    <property type="evidence" value="ECO:0007669"/>
    <property type="project" value="UniProtKB-KW"/>
</dbReference>
<dbReference type="AlphaFoldDB" id="A0A485KYE0"/>
<gene>
    <name evidence="5" type="primary">Aste57867_13410</name>
    <name evidence="4" type="ORF">As57867_013360</name>
    <name evidence="5" type="ORF">ASTE57867_13410</name>
</gene>
<evidence type="ECO:0000313" key="4">
    <source>
        <dbReference type="EMBL" id="KAF0695813.1"/>
    </source>
</evidence>
<dbReference type="CDD" id="cd04301">
    <property type="entry name" value="NAT_SF"/>
    <property type="match status" value="1"/>
</dbReference>
<dbReference type="PANTHER" id="PTHR13774">
    <property type="entry name" value="PHENAZINE BIOSYNTHESIS PROTEIN"/>
    <property type="match status" value="1"/>
</dbReference>
<proteinExistence type="inferred from homology"/>
<dbReference type="InterPro" id="IPR000182">
    <property type="entry name" value="GNAT_dom"/>
</dbReference>
<reference evidence="4" key="2">
    <citation type="submission" date="2019-06" db="EMBL/GenBank/DDBJ databases">
        <title>Genomics analysis of Aphanomyces spp. identifies a new class of oomycete effector associated with host adaptation.</title>
        <authorList>
            <person name="Gaulin E."/>
        </authorList>
    </citation>
    <scope>NUCLEOTIDE SEQUENCE</scope>
    <source>
        <strain evidence="4">CBS 578.67</strain>
    </source>
</reference>
<dbReference type="OrthoDB" id="75169at2759"/>
<dbReference type="Gene3D" id="3.10.310.10">
    <property type="entry name" value="Diaminopimelate Epimerase, Chain A, domain 1"/>
    <property type="match status" value="2"/>
</dbReference>
<accession>A0A485KYE0</accession>
<dbReference type="SUPFAM" id="SSF55729">
    <property type="entry name" value="Acyl-CoA N-acyltransferases (Nat)"/>
    <property type="match status" value="1"/>
</dbReference>
<sequence length="445" mass="48115">MLDVTYAQLAVADADAIHALEAASYPADEAASLAQIQTRLTLAGSFFVGAFTAEKRLLGFVNGTLAIHREIEEETMSTHDPAGRYLCIHSVVVDPLVRRQGYAKAMLRAYVQQMLDDEPHVAAILLLAKPYLVQFYVGCGFHVTRLSPVVHGCDPWLELELDCVAARRLPLVQVDAFTAEPYAGNPAAVVRMSMRQFTAAGVDAWMQQVATENNLSETAFVAPTTTADPTRFHLRWFTPAVEVDLCGHATLATAFALFTDGVVAQDAPLQFETRSGPLTTRFNAHDQTITMDFPACVKVPLPDRLEICDTLVASLHLAASDVLGVENFGADVVCHVTADAFASLAPIDMTLLATIPCRGVIVTCAGHGPYDFLSRFFGPRCGVPEDPVTGSAHCALAPYWAPLLQKTSFQARQASHRPGDLNVELQGDRVLLCGRAVITLRGVLV</sequence>
<name>A0A485KYE0_9STRA</name>
<dbReference type="EMBL" id="VJMH01005449">
    <property type="protein sequence ID" value="KAF0695813.1"/>
    <property type="molecule type" value="Genomic_DNA"/>
</dbReference>
<evidence type="ECO:0000256" key="2">
    <source>
        <dbReference type="ARBA" id="ARBA00023235"/>
    </source>
</evidence>
<evidence type="ECO:0000313" key="5">
    <source>
        <dbReference type="EMBL" id="VFT90249.1"/>
    </source>
</evidence>
<dbReference type="EMBL" id="CAADRA010005470">
    <property type="protein sequence ID" value="VFT90249.1"/>
    <property type="molecule type" value="Genomic_DNA"/>
</dbReference>
<feature type="domain" description="N-acetyltransferase" evidence="3">
    <location>
        <begin position="4"/>
        <end position="162"/>
    </location>
</feature>
<evidence type="ECO:0000259" key="3">
    <source>
        <dbReference type="PROSITE" id="PS51186"/>
    </source>
</evidence>
<keyword evidence="2" id="KW-0413">Isomerase</keyword>
<dbReference type="SUPFAM" id="SSF54506">
    <property type="entry name" value="Diaminopimelate epimerase-like"/>
    <property type="match status" value="1"/>
</dbReference>